<dbReference type="SUPFAM" id="SSF56349">
    <property type="entry name" value="DNA breaking-rejoining enzymes"/>
    <property type="match status" value="1"/>
</dbReference>
<name>A0AB33IBL1_ACEAC</name>
<evidence type="ECO:0000313" key="6">
    <source>
        <dbReference type="EMBL" id="BCK74615.1"/>
    </source>
</evidence>
<dbReference type="InterPro" id="IPR050090">
    <property type="entry name" value="Tyrosine_recombinase_XerCD"/>
</dbReference>
<gene>
    <name evidence="6" type="ORF">EMQ_0221</name>
</gene>
<accession>A0AB33IBL1</accession>
<dbReference type="GO" id="GO:0003677">
    <property type="term" value="F:DNA binding"/>
    <property type="evidence" value="ECO:0007669"/>
    <property type="project" value="UniProtKB-KW"/>
</dbReference>
<dbReference type="Proteomes" id="UP000516424">
    <property type="component" value="Chromosome"/>
</dbReference>
<organism evidence="6 7">
    <name type="scientific">Acetobacter aceti NBRC 14818</name>
    <dbReference type="NCBI Taxonomy" id="887700"/>
    <lineage>
        <taxon>Bacteria</taxon>
        <taxon>Pseudomonadati</taxon>
        <taxon>Pseudomonadota</taxon>
        <taxon>Alphaproteobacteria</taxon>
        <taxon>Acetobacterales</taxon>
        <taxon>Acetobacteraceae</taxon>
        <taxon>Acetobacter</taxon>
        <taxon>Acetobacter subgen. Acetobacter</taxon>
    </lineage>
</organism>
<keyword evidence="7" id="KW-1185">Reference proteome</keyword>
<keyword evidence="4" id="KW-0233">DNA recombination</keyword>
<dbReference type="Gene3D" id="1.10.443.10">
    <property type="entry name" value="Intergrase catalytic core"/>
    <property type="match status" value="1"/>
</dbReference>
<evidence type="ECO:0000256" key="3">
    <source>
        <dbReference type="ARBA" id="ARBA00023125"/>
    </source>
</evidence>
<dbReference type="InterPro" id="IPR011010">
    <property type="entry name" value="DNA_brk_join_enz"/>
</dbReference>
<dbReference type="GO" id="GO:0006310">
    <property type="term" value="P:DNA recombination"/>
    <property type="evidence" value="ECO:0007669"/>
    <property type="project" value="UniProtKB-KW"/>
</dbReference>
<dbReference type="PROSITE" id="PS51898">
    <property type="entry name" value="TYR_RECOMBINASE"/>
    <property type="match status" value="1"/>
</dbReference>
<dbReference type="EMBL" id="AP023410">
    <property type="protein sequence ID" value="BCK74615.1"/>
    <property type="molecule type" value="Genomic_DNA"/>
</dbReference>
<reference evidence="6 7" key="1">
    <citation type="journal article" date="2011" name="Microbiology">
        <title>Transcriptome response to different carbon sources in Acetobacter aceti.</title>
        <authorList>
            <person name="Sakurai K."/>
            <person name="Arai H."/>
            <person name="Ishii M."/>
            <person name="Igarashi Y."/>
        </authorList>
    </citation>
    <scope>NUCLEOTIDE SEQUENCE [LARGE SCALE GENOMIC DNA]</scope>
    <source>
        <strain evidence="6 7">NBRC 14818</strain>
    </source>
</reference>
<dbReference type="AlphaFoldDB" id="A0AB33IBL1"/>
<dbReference type="InterPro" id="IPR002104">
    <property type="entry name" value="Integrase_catalytic"/>
</dbReference>
<evidence type="ECO:0000259" key="5">
    <source>
        <dbReference type="PROSITE" id="PS51898"/>
    </source>
</evidence>
<dbReference type="Pfam" id="PF00589">
    <property type="entry name" value="Phage_integrase"/>
    <property type="match status" value="1"/>
</dbReference>
<dbReference type="PANTHER" id="PTHR30349:SF41">
    <property type="entry name" value="INTEGRASE_RECOMBINASE PROTEIN MJ0367-RELATED"/>
    <property type="match status" value="1"/>
</dbReference>
<keyword evidence="3" id="KW-0238">DNA-binding</keyword>
<evidence type="ECO:0000256" key="1">
    <source>
        <dbReference type="ARBA" id="ARBA00008857"/>
    </source>
</evidence>
<evidence type="ECO:0000256" key="4">
    <source>
        <dbReference type="ARBA" id="ARBA00023172"/>
    </source>
</evidence>
<dbReference type="InterPro" id="IPR013762">
    <property type="entry name" value="Integrase-like_cat_sf"/>
</dbReference>
<protein>
    <recommendedName>
        <fullName evidence="5">Tyr recombinase domain-containing protein</fullName>
    </recommendedName>
</protein>
<feature type="domain" description="Tyr recombinase" evidence="5">
    <location>
        <begin position="48"/>
        <end position="225"/>
    </location>
</feature>
<comment type="similarity">
    <text evidence="1">Belongs to the 'phage' integrase family.</text>
</comment>
<dbReference type="GO" id="GO:0015074">
    <property type="term" value="P:DNA integration"/>
    <property type="evidence" value="ECO:0007669"/>
    <property type="project" value="UniProtKB-KW"/>
</dbReference>
<evidence type="ECO:0000313" key="7">
    <source>
        <dbReference type="Proteomes" id="UP000516424"/>
    </source>
</evidence>
<dbReference type="RefSeq" id="WP_010666479.1">
    <property type="nucleotide sequence ID" value="NZ_AP023410.1"/>
</dbReference>
<proteinExistence type="inferred from homology"/>
<sequence>MSGNAWVIVSTMGRDSPTTGARILIILRLLAQYGISIGWLENDATVGIKPPKMNASQGIHSWSDEEIDAYERRWPSGTYQRLTFALLLYTGQTRSDAVRIGPDNIRDGMIYVRQQKTKTELFIPIHPTLQIEIDQWSGNSKTFLTGARGNALSANGFYNVFKDWCQEAGLPDNCSPHGLRKAVARRLAEAGCSPHEIAAITGHKTLSEVSRYTRAASQQKMAETSVKKLR</sequence>
<evidence type="ECO:0000256" key="2">
    <source>
        <dbReference type="ARBA" id="ARBA00022908"/>
    </source>
</evidence>
<dbReference type="PANTHER" id="PTHR30349">
    <property type="entry name" value="PHAGE INTEGRASE-RELATED"/>
    <property type="match status" value="1"/>
</dbReference>
<keyword evidence="2" id="KW-0229">DNA integration</keyword>